<dbReference type="PANTHER" id="PTHR23291">
    <property type="entry name" value="BAX INHIBITOR-RELATED"/>
    <property type="match status" value="1"/>
</dbReference>
<organism evidence="6 7">
    <name type="scientific">Lasius niger</name>
    <name type="common">Black garden ant</name>
    <dbReference type="NCBI Taxonomy" id="67767"/>
    <lineage>
        <taxon>Eukaryota</taxon>
        <taxon>Metazoa</taxon>
        <taxon>Ecdysozoa</taxon>
        <taxon>Arthropoda</taxon>
        <taxon>Hexapoda</taxon>
        <taxon>Insecta</taxon>
        <taxon>Pterygota</taxon>
        <taxon>Neoptera</taxon>
        <taxon>Endopterygota</taxon>
        <taxon>Hymenoptera</taxon>
        <taxon>Apocrita</taxon>
        <taxon>Aculeata</taxon>
        <taxon>Formicoidea</taxon>
        <taxon>Formicidae</taxon>
        <taxon>Formicinae</taxon>
        <taxon>Lasius</taxon>
        <taxon>Lasius</taxon>
    </lineage>
</organism>
<sequence>MSYLAAFVSVFYTIEVILIVMGMTAVVTTIIALVATFSKFDLTMRPGLLMVIGLVSIVAIFTVLIILLFTHVMVLRLVIAIIGTLLLCMYLYFDVQTIMGGRRIELGPDEVVFAATQIYVDIVLLYQYLLINKMENERLSGKDTREDNVEGNVEAKPKKVLGLTTKVALDTLHRDVGRVLQEYEEDHRRNK</sequence>
<dbReference type="PaxDb" id="67767-A0A0J7NGB2"/>
<comment type="similarity">
    <text evidence="5">Belongs to the BI1 family.</text>
</comment>
<feature type="transmembrane region" description="Helical" evidence="5">
    <location>
        <begin position="6"/>
        <end position="35"/>
    </location>
</feature>
<comment type="caution">
    <text evidence="6">The sequence shown here is derived from an EMBL/GenBank/DDBJ whole genome shotgun (WGS) entry which is preliminary data.</text>
</comment>
<dbReference type="GO" id="GO:0005783">
    <property type="term" value="C:endoplasmic reticulum"/>
    <property type="evidence" value="ECO:0007669"/>
    <property type="project" value="TreeGrafter"/>
</dbReference>
<evidence type="ECO:0000256" key="2">
    <source>
        <dbReference type="ARBA" id="ARBA00022692"/>
    </source>
</evidence>
<dbReference type="AlphaFoldDB" id="A0A0J7NGB2"/>
<feature type="transmembrane region" description="Helical" evidence="5">
    <location>
        <begin position="74"/>
        <end position="93"/>
    </location>
</feature>
<dbReference type="GO" id="GO:0005794">
    <property type="term" value="C:Golgi apparatus"/>
    <property type="evidence" value="ECO:0007669"/>
    <property type="project" value="TreeGrafter"/>
</dbReference>
<comment type="subcellular location">
    <subcellularLocation>
        <location evidence="1">Membrane</location>
        <topology evidence="1">Multi-pass membrane protein</topology>
    </subcellularLocation>
</comment>
<dbReference type="InterPro" id="IPR006214">
    <property type="entry name" value="Bax_inhibitor_1-related"/>
</dbReference>
<name>A0A0J7NGB2_LASNI</name>
<protein>
    <submittedName>
        <fullName evidence="6">Fas apoptotic inhibitory molecule 2-like protein</fullName>
    </submittedName>
</protein>
<dbReference type="Pfam" id="PF01027">
    <property type="entry name" value="Bax1-I"/>
    <property type="match status" value="1"/>
</dbReference>
<keyword evidence="7" id="KW-1185">Reference proteome</keyword>
<reference evidence="6 7" key="1">
    <citation type="submission" date="2015-04" db="EMBL/GenBank/DDBJ databases">
        <title>Lasius niger genome sequencing.</title>
        <authorList>
            <person name="Konorov E.A."/>
            <person name="Nikitin M.A."/>
            <person name="Kirill M.V."/>
            <person name="Chang P."/>
        </authorList>
    </citation>
    <scope>NUCLEOTIDE SEQUENCE [LARGE SCALE GENOMIC DNA]</scope>
    <source>
        <tissue evidence="6">Whole</tissue>
    </source>
</reference>
<evidence type="ECO:0000256" key="3">
    <source>
        <dbReference type="ARBA" id="ARBA00022989"/>
    </source>
</evidence>
<keyword evidence="4 5" id="KW-0472">Membrane</keyword>
<proteinExistence type="inferred from homology"/>
<evidence type="ECO:0000256" key="4">
    <source>
        <dbReference type="ARBA" id="ARBA00023136"/>
    </source>
</evidence>
<dbReference type="OrthoDB" id="7933078at2759"/>
<evidence type="ECO:0000313" key="6">
    <source>
        <dbReference type="EMBL" id="KMQ91575.1"/>
    </source>
</evidence>
<dbReference type="GO" id="GO:2001234">
    <property type="term" value="P:negative regulation of apoptotic signaling pathway"/>
    <property type="evidence" value="ECO:0007669"/>
    <property type="project" value="TreeGrafter"/>
</dbReference>
<gene>
    <name evidence="6" type="ORF">RF55_8538</name>
</gene>
<evidence type="ECO:0000256" key="1">
    <source>
        <dbReference type="ARBA" id="ARBA00004141"/>
    </source>
</evidence>
<comment type="caution">
    <text evidence="5">Lacks conserved residue(s) required for the propagation of feature annotation.</text>
</comment>
<dbReference type="Proteomes" id="UP000036403">
    <property type="component" value="Unassembled WGS sequence"/>
</dbReference>
<accession>A0A0J7NGB2</accession>
<evidence type="ECO:0000256" key="5">
    <source>
        <dbReference type="RuleBase" id="RU004379"/>
    </source>
</evidence>
<keyword evidence="2 5" id="KW-0812">Transmembrane</keyword>
<feature type="transmembrane region" description="Helical" evidence="5">
    <location>
        <begin position="47"/>
        <end position="68"/>
    </location>
</feature>
<dbReference type="PANTHER" id="PTHR23291:SF127">
    <property type="entry name" value="PROTEIN LIFEGUARD 1-LIKE"/>
    <property type="match status" value="1"/>
</dbReference>
<keyword evidence="3 5" id="KW-1133">Transmembrane helix</keyword>
<dbReference type="GO" id="GO:0016020">
    <property type="term" value="C:membrane"/>
    <property type="evidence" value="ECO:0007669"/>
    <property type="project" value="UniProtKB-SubCell"/>
</dbReference>
<evidence type="ECO:0000313" key="7">
    <source>
        <dbReference type="Proteomes" id="UP000036403"/>
    </source>
</evidence>
<dbReference type="EMBL" id="LBMM01005363">
    <property type="protein sequence ID" value="KMQ91575.1"/>
    <property type="molecule type" value="Genomic_DNA"/>
</dbReference>